<evidence type="ECO:0000256" key="3">
    <source>
        <dbReference type="ARBA" id="ARBA00022729"/>
    </source>
</evidence>
<keyword evidence="3 6" id="KW-0732">Signal</keyword>
<dbReference type="RefSeq" id="WP_027952856.1">
    <property type="nucleotide sequence ID" value="NZ_JADU01000038.1"/>
</dbReference>
<evidence type="ECO:0000313" key="10">
    <source>
        <dbReference type="Proteomes" id="UP001589688"/>
    </source>
</evidence>
<evidence type="ECO:0000313" key="9">
    <source>
        <dbReference type="EMBL" id="MFB9898658.1"/>
    </source>
</evidence>
<dbReference type="EMBL" id="JBHLZF010000002">
    <property type="protein sequence ID" value="MFB9898658.1"/>
    <property type="molecule type" value="Genomic_DNA"/>
</dbReference>
<keyword evidence="4" id="KW-0472">Membrane</keyword>
<dbReference type="InterPro" id="IPR011990">
    <property type="entry name" value="TPR-like_helical_dom_sf"/>
</dbReference>
<comment type="similarity">
    <text evidence="2">Belongs to the SusD family.</text>
</comment>
<organism evidence="9 10">
    <name type="scientific">Hallella seregens ATCC 51272</name>
    <dbReference type="NCBI Taxonomy" id="1336250"/>
    <lineage>
        <taxon>Bacteria</taxon>
        <taxon>Pseudomonadati</taxon>
        <taxon>Bacteroidota</taxon>
        <taxon>Bacteroidia</taxon>
        <taxon>Bacteroidales</taxon>
        <taxon>Prevotellaceae</taxon>
        <taxon>Hallella</taxon>
    </lineage>
</organism>
<evidence type="ECO:0000256" key="5">
    <source>
        <dbReference type="ARBA" id="ARBA00023237"/>
    </source>
</evidence>
<feature type="domain" description="RagB/SusD" evidence="7">
    <location>
        <begin position="405"/>
        <end position="650"/>
    </location>
</feature>
<keyword evidence="5" id="KW-0998">Cell outer membrane</keyword>
<evidence type="ECO:0000256" key="6">
    <source>
        <dbReference type="SAM" id="SignalP"/>
    </source>
</evidence>
<dbReference type="InterPro" id="IPR033985">
    <property type="entry name" value="SusD-like_N"/>
</dbReference>
<comment type="subcellular location">
    <subcellularLocation>
        <location evidence="1">Cell outer membrane</location>
    </subcellularLocation>
</comment>
<sequence>MKNSINNIARGALLLAMAGSMAACSDSFLEQKPLSFYEPSETYTTEAGLQSALTQCDKQLKTYRIDGNWNNVGIFTNYLMSDVGMYAKTDMGGGFQDNFDAKLTPTSGMAGGGDGNYMQRFWDQGYNMVKYANSILSYASQVKGLDDATRDAYVGRAYFHRAYAYYNLCLQFGDIPLVTKLLQVPKRNYTSTSKEAVFQMLVRDLEFAVQHVPAQSKMQYVGQVNQEACMQLLIKCYLVVGEYAKAEAMATDLISNHGLELMTDPFGTWQPSGEEKTWKVTRNVVWDLHRTPNIANPANKETIMMIVNSNDEDFATYNIMRAVFVHWSNSVIRDPHGMATPGNNIARNNANYNDTLDWVRAAGRGIAVNRTSYYFNKTIWNYDGETDWQDLRHNREVGNWMEMEDFKYNNRKSTCYGQHYQLYATEDYVGADGKVLVHKGDILCSDTIRSWYPTPLYQLYIKDEVAEANQGANQFQGAQGKGCNGDMYLFRLAETYLLRAEARFYQGNAAGAAEDVNAVRRRANAKKMFTTVTIGNIMDERARELYLEEFRQAEMVRVSWCLARSGKPDEWGNTYSLDNWDKQEGTDLSGGSYWYRRCTHYNVFNHEYGRGQQGNQSFEYKVNKHNLFWPIPNSAITANNQGTLRQNFGYDGYSESIPMWTNYADAIADEDVAGSTAVTPTSQN</sequence>
<feature type="signal peptide" evidence="6">
    <location>
        <begin position="1"/>
        <end position="22"/>
    </location>
</feature>
<feature type="domain" description="SusD-like N-terminal" evidence="8">
    <location>
        <begin position="116"/>
        <end position="238"/>
    </location>
</feature>
<proteinExistence type="inferred from homology"/>
<dbReference type="Gene3D" id="1.25.40.390">
    <property type="match status" value="1"/>
</dbReference>
<dbReference type="Pfam" id="PF07980">
    <property type="entry name" value="SusD_RagB"/>
    <property type="match status" value="1"/>
</dbReference>
<dbReference type="Proteomes" id="UP001589688">
    <property type="component" value="Unassembled WGS sequence"/>
</dbReference>
<accession>A0ABV5ZMQ3</accession>
<dbReference type="InterPro" id="IPR012944">
    <property type="entry name" value="SusD_RagB_dom"/>
</dbReference>
<dbReference type="SUPFAM" id="SSF48452">
    <property type="entry name" value="TPR-like"/>
    <property type="match status" value="1"/>
</dbReference>
<evidence type="ECO:0000259" key="8">
    <source>
        <dbReference type="Pfam" id="PF14322"/>
    </source>
</evidence>
<evidence type="ECO:0000256" key="1">
    <source>
        <dbReference type="ARBA" id="ARBA00004442"/>
    </source>
</evidence>
<protein>
    <submittedName>
        <fullName evidence="9">RagB/SusD family nutrient uptake outer membrane protein</fullName>
    </submittedName>
</protein>
<keyword evidence="10" id="KW-1185">Reference proteome</keyword>
<dbReference type="PROSITE" id="PS51257">
    <property type="entry name" value="PROKAR_LIPOPROTEIN"/>
    <property type="match status" value="1"/>
</dbReference>
<evidence type="ECO:0000256" key="2">
    <source>
        <dbReference type="ARBA" id="ARBA00006275"/>
    </source>
</evidence>
<comment type="caution">
    <text evidence="9">The sequence shown here is derived from an EMBL/GenBank/DDBJ whole genome shotgun (WGS) entry which is preliminary data.</text>
</comment>
<feature type="chain" id="PRO_5046830259" evidence="6">
    <location>
        <begin position="23"/>
        <end position="684"/>
    </location>
</feature>
<evidence type="ECO:0000256" key="4">
    <source>
        <dbReference type="ARBA" id="ARBA00023136"/>
    </source>
</evidence>
<name>A0ABV5ZMQ3_9BACT</name>
<reference evidence="9 10" key="1">
    <citation type="submission" date="2024-09" db="EMBL/GenBank/DDBJ databases">
        <authorList>
            <person name="Sun Q."/>
            <person name="Mori K."/>
        </authorList>
    </citation>
    <scope>NUCLEOTIDE SEQUENCE [LARGE SCALE GENOMIC DNA]</scope>
    <source>
        <strain evidence="9 10">ATCC 51272</strain>
    </source>
</reference>
<dbReference type="Pfam" id="PF14322">
    <property type="entry name" value="SusD-like_3"/>
    <property type="match status" value="1"/>
</dbReference>
<evidence type="ECO:0000259" key="7">
    <source>
        <dbReference type="Pfam" id="PF07980"/>
    </source>
</evidence>
<gene>
    <name evidence="9" type="ORF">ACFFK8_12885</name>
</gene>